<keyword evidence="1" id="KW-0472">Membrane</keyword>
<dbReference type="EMBL" id="CP036272">
    <property type="protein sequence ID" value="QDT62438.1"/>
    <property type="molecule type" value="Genomic_DNA"/>
</dbReference>
<sequence length="187" mass="21101">MFCVPYLSWSLRNRGIDTSGLGLDGVNQVQMILREIPEVPQSRYRTPGEILTTVKQNVLWHGLYHLPQQSVPGLAQVDISSMRLGKYIALTLCVLGGLLIVPYRWYGIPIWLAVLPMLVLILPLSIGGSARYWFPISTLFTVLGALNLCDLMRYLCEWKLKVICGKRLALLVIVSWFNGNWNLLTGE</sequence>
<organism evidence="2 3">
    <name type="scientific">Stieleria bergensis</name>
    <dbReference type="NCBI Taxonomy" id="2528025"/>
    <lineage>
        <taxon>Bacteria</taxon>
        <taxon>Pseudomonadati</taxon>
        <taxon>Planctomycetota</taxon>
        <taxon>Planctomycetia</taxon>
        <taxon>Pirellulales</taxon>
        <taxon>Pirellulaceae</taxon>
        <taxon>Stieleria</taxon>
    </lineage>
</organism>
<gene>
    <name evidence="2" type="ORF">SV7mr_49860</name>
</gene>
<feature type="transmembrane region" description="Helical" evidence="1">
    <location>
        <begin position="108"/>
        <end position="126"/>
    </location>
</feature>
<evidence type="ECO:0000313" key="3">
    <source>
        <dbReference type="Proteomes" id="UP000315003"/>
    </source>
</evidence>
<feature type="transmembrane region" description="Helical" evidence="1">
    <location>
        <begin position="168"/>
        <end position="184"/>
    </location>
</feature>
<keyword evidence="1" id="KW-0812">Transmembrane</keyword>
<keyword evidence="3" id="KW-1185">Reference proteome</keyword>
<feature type="transmembrane region" description="Helical" evidence="1">
    <location>
        <begin position="84"/>
        <end position="101"/>
    </location>
</feature>
<feature type="transmembrane region" description="Helical" evidence="1">
    <location>
        <begin position="132"/>
        <end position="156"/>
    </location>
</feature>
<reference evidence="2 3" key="1">
    <citation type="submission" date="2019-02" db="EMBL/GenBank/DDBJ databases">
        <title>Deep-cultivation of Planctomycetes and their phenomic and genomic characterization uncovers novel biology.</title>
        <authorList>
            <person name="Wiegand S."/>
            <person name="Jogler M."/>
            <person name="Boedeker C."/>
            <person name="Pinto D."/>
            <person name="Vollmers J."/>
            <person name="Rivas-Marin E."/>
            <person name="Kohn T."/>
            <person name="Peeters S.H."/>
            <person name="Heuer A."/>
            <person name="Rast P."/>
            <person name="Oberbeckmann S."/>
            <person name="Bunk B."/>
            <person name="Jeske O."/>
            <person name="Meyerdierks A."/>
            <person name="Storesund J.E."/>
            <person name="Kallscheuer N."/>
            <person name="Luecker S."/>
            <person name="Lage O.M."/>
            <person name="Pohl T."/>
            <person name="Merkel B.J."/>
            <person name="Hornburger P."/>
            <person name="Mueller R.-W."/>
            <person name="Bruemmer F."/>
            <person name="Labrenz M."/>
            <person name="Spormann A.M."/>
            <person name="Op den Camp H."/>
            <person name="Overmann J."/>
            <person name="Amann R."/>
            <person name="Jetten M.S.M."/>
            <person name="Mascher T."/>
            <person name="Medema M.H."/>
            <person name="Devos D.P."/>
            <person name="Kaster A.-K."/>
            <person name="Ovreas L."/>
            <person name="Rohde M."/>
            <person name="Galperin M.Y."/>
            <person name="Jogler C."/>
        </authorList>
    </citation>
    <scope>NUCLEOTIDE SEQUENCE [LARGE SCALE GENOMIC DNA]</scope>
    <source>
        <strain evidence="2 3">SV_7m_r</strain>
    </source>
</reference>
<evidence type="ECO:0000313" key="2">
    <source>
        <dbReference type="EMBL" id="QDT62438.1"/>
    </source>
</evidence>
<proteinExistence type="predicted"/>
<dbReference type="AlphaFoldDB" id="A0A517T238"/>
<evidence type="ECO:0000256" key="1">
    <source>
        <dbReference type="SAM" id="Phobius"/>
    </source>
</evidence>
<keyword evidence="1" id="KW-1133">Transmembrane helix</keyword>
<dbReference type="Proteomes" id="UP000315003">
    <property type="component" value="Chromosome"/>
</dbReference>
<protein>
    <submittedName>
        <fullName evidence="2">Uncharacterized protein</fullName>
    </submittedName>
</protein>
<accession>A0A517T238</accession>
<name>A0A517T238_9BACT</name>